<dbReference type="AlphaFoldDB" id="W9B0X5"/>
<dbReference type="EMBL" id="CCBB010000002">
    <property type="protein sequence ID" value="CDO08797.1"/>
    <property type="molecule type" value="Genomic_DNA"/>
</dbReference>
<dbReference type="RefSeq" id="WP_170203563.1">
    <property type="nucleotide sequence ID" value="NZ_POTP01000005.1"/>
</dbReference>
<dbReference type="Proteomes" id="UP000028870">
    <property type="component" value="Unassembled WGS sequence"/>
</dbReference>
<comment type="caution">
    <text evidence="1">The sequence shown here is derived from an EMBL/GenBank/DDBJ whole genome shotgun (WGS) entry which is preliminary data.</text>
</comment>
<evidence type="ECO:0000313" key="2">
    <source>
        <dbReference type="Proteomes" id="UP000028870"/>
    </source>
</evidence>
<reference evidence="1" key="2">
    <citation type="submission" date="2014-03" db="EMBL/GenBank/DDBJ databases">
        <authorList>
            <person name="Urmite Genomes"/>
        </authorList>
    </citation>
    <scope>NUCLEOTIDE SEQUENCE</scope>
    <source>
        <strain evidence="1">DSM 44829</strain>
    </source>
</reference>
<proteinExistence type="predicted"/>
<protein>
    <submittedName>
        <fullName evidence="1">Uncharacterized protein</fullName>
    </submittedName>
</protein>
<accession>W9B0X5</accession>
<evidence type="ECO:0000313" key="1">
    <source>
        <dbReference type="EMBL" id="CDO08797.1"/>
    </source>
</evidence>
<keyword evidence="2" id="KW-1185">Reference proteome</keyword>
<sequence length="57" mass="6575">MTSLTIHLPHPGTHVFSDAAHAATAKLHAAFERHEHHECKRYEFLEDALLSREMNRL</sequence>
<name>W9B0X5_MYCCO</name>
<organism evidence="1 2">
    <name type="scientific">Mycolicibacterium cosmeticum</name>
    <dbReference type="NCBI Taxonomy" id="258533"/>
    <lineage>
        <taxon>Bacteria</taxon>
        <taxon>Bacillati</taxon>
        <taxon>Actinomycetota</taxon>
        <taxon>Actinomycetes</taxon>
        <taxon>Mycobacteriales</taxon>
        <taxon>Mycobacteriaceae</taxon>
        <taxon>Mycolicibacterium</taxon>
    </lineage>
</organism>
<dbReference type="STRING" id="258533.BN977_03617"/>
<reference evidence="1" key="1">
    <citation type="submission" date="2014-03" db="EMBL/GenBank/DDBJ databases">
        <title>Draft Genome Sequence of Mycobacterium cosmeticum DSM 44829.</title>
        <authorList>
            <person name="Croce O."/>
            <person name="Robert C."/>
            <person name="Raoult D."/>
            <person name="Drancourt M."/>
        </authorList>
    </citation>
    <scope>NUCLEOTIDE SEQUENCE [LARGE SCALE GENOMIC DNA]</scope>
    <source>
        <strain evidence="1">DSM 44829</strain>
    </source>
</reference>
<gene>
    <name evidence="1" type="ORF">BN977_03617</name>
</gene>